<reference evidence="1" key="1">
    <citation type="journal article" date="2021" name="Proc. Natl. Acad. Sci. U.S.A.">
        <title>A Catalog of Tens of Thousands of Viruses from Human Metagenomes Reveals Hidden Associations with Chronic Diseases.</title>
        <authorList>
            <person name="Tisza M.J."/>
            <person name="Buck C.B."/>
        </authorList>
    </citation>
    <scope>NUCLEOTIDE SEQUENCE</scope>
    <source>
        <strain evidence="1">CtWiL39</strain>
    </source>
</reference>
<dbReference type="Pfam" id="PF13287">
    <property type="entry name" value="Fn3_assoc"/>
    <property type="match status" value="1"/>
</dbReference>
<accession>A0A8S5PXN4</accession>
<dbReference type="EMBL" id="BK015531">
    <property type="protein sequence ID" value="DAE11353.1"/>
    <property type="molecule type" value="Genomic_DNA"/>
</dbReference>
<name>A0A8S5PXN4_9CAUD</name>
<organism evidence="1">
    <name type="scientific">Myoviridae sp. ctWiL39</name>
    <dbReference type="NCBI Taxonomy" id="2825120"/>
    <lineage>
        <taxon>Viruses</taxon>
        <taxon>Duplodnaviria</taxon>
        <taxon>Heunggongvirae</taxon>
        <taxon>Uroviricota</taxon>
        <taxon>Caudoviricetes</taxon>
    </lineage>
</organism>
<sequence>MAINLVTKFAPKLLQDFTVNSFFAGKACEDYDLVGSRSLKIVTATTVPLNDYARDGLARFGTLQEVQDTVQELTMSQDRSFSLSLDKTNQSDQLSMKKAGEFMKAQMDEQVYPEMDKYALQSYVSKAGKTFTLDAKPTKANILQEIIKMRAQRVNAKAPMENNYLALPTEIYSLILDTDKFLYIDKVSGKALEKGVTGMLYGFKVVEMPDEYFPDGVFALAFNRKSVIAPKKIHTLRIITEDKDVDGSILQGHFYYDNFVLGRRAGAVMALMKTDKQAKAPGIAISANAATVTSDTAGAVIYYTLDNSDPRYSTSRKVYASSVTMSANQTIRAVATKDGLYASDVSSKTNS</sequence>
<evidence type="ECO:0000313" key="1">
    <source>
        <dbReference type="EMBL" id="DAE11353.1"/>
    </source>
</evidence>
<protein>
    <submittedName>
        <fullName evidence="1">Major capsid protein</fullName>
    </submittedName>
</protein>
<dbReference type="InterPro" id="IPR026876">
    <property type="entry name" value="Fn3_assoc_repeat"/>
</dbReference>
<proteinExistence type="predicted"/>